<proteinExistence type="inferred from homology"/>
<keyword evidence="6 7" id="KW-0472">Membrane</keyword>
<dbReference type="EMBL" id="OC873011">
    <property type="protein sequence ID" value="CAD7636105.1"/>
    <property type="molecule type" value="Genomic_DNA"/>
</dbReference>
<accession>A0A7R9L6X4</accession>
<keyword evidence="9" id="KW-1185">Reference proteome</keyword>
<keyword evidence="3 7" id="KW-0812">Transmembrane</keyword>
<keyword evidence="5 7" id="KW-1133">Transmembrane helix</keyword>
<dbReference type="GO" id="GO:0042246">
    <property type="term" value="P:tissue regeneration"/>
    <property type="evidence" value="ECO:0007669"/>
    <property type="project" value="InterPro"/>
</dbReference>
<keyword evidence="4" id="KW-0130">Cell adhesion</keyword>
<comment type="subcellular location">
    <subcellularLocation>
        <location evidence="1">Membrane</location>
        <topology evidence="1">Multi-pass membrane protein</topology>
    </subcellularLocation>
</comment>
<dbReference type="AlphaFoldDB" id="A0A7R9L6X4"/>
<comment type="similarity">
    <text evidence="2">Belongs to the ninjurin family.</text>
</comment>
<dbReference type="PANTHER" id="PTHR12316:SF17">
    <property type="entry name" value="NINJURIN C, ISOFORM D"/>
    <property type="match status" value="1"/>
</dbReference>
<sequence>MSSNSIIEDTNHKMQQMDREEQIDSGIGIVATIDSNAVVSQRMTIAGGFLDVALFVADVEHLKFVIETGKDSVRYYTLLMTLLLLSLILQIVVGILLFVMGIRKVSEQTETQAKWTKVLNHTIVGLVFMIALTNILITSFGDRGETLSNYISNHNCS</sequence>
<evidence type="ECO:0000256" key="7">
    <source>
        <dbReference type="SAM" id="Phobius"/>
    </source>
</evidence>
<reference evidence="8" key="1">
    <citation type="submission" date="2020-11" db="EMBL/GenBank/DDBJ databases">
        <authorList>
            <person name="Tran Van P."/>
        </authorList>
    </citation>
    <scope>NUCLEOTIDE SEQUENCE</scope>
</reference>
<evidence type="ECO:0000256" key="2">
    <source>
        <dbReference type="ARBA" id="ARBA00008141"/>
    </source>
</evidence>
<evidence type="ECO:0000313" key="9">
    <source>
        <dbReference type="Proteomes" id="UP000759131"/>
    </source>
</evidence>
<dbReference type="GO" id="GO:0007155">
    <property type="term" value="P:cell adhesion"/>
    <property type="evidence" value="ECO:0007669"/>
    <property type="project" value="UniProtKB-KW"/>
</dbReference>
<dbReference type="OrthoDB" id="6114058at2759"/>
<feature type="transmembrane region" description="Helical" evidence="7">
    <location>
        <begin position="75"/>
        <end position="98"/>
    </location>
</feature>
<name>A0A7R9L6X4_9ACAR</name>
<feature type="transmembrane region" description="Helical" evidence="7">
    <location>
        <begin position="118"/>
        <end position="140"/>
    </location>
</feature>
<protein>
    <submittedName>
        <fullName evidence="8">Uncharacterized protein</fullName>
    </submittedName>
</protein>
<gene>
    <name evidence="8" type="ORF">OSB1V03_LOCUS16494</name>
</gene>
<dbReference type="InterPro" id="IPR007007">
    <property type="entry name" value="Ninjurin"/>
</dbReference>
<evidence type="ECO:0000256" key="5">
    <source>
        <dbReference type="ARBA" id="ARBA00022989"/>
    </source>
</evidence>
<evidence type="ECO:0000256" key="1">
    <source>
        <dbReference type="ARBA" id="ARBA00004141"/>
    </source>
</evidence>
<dbReference type="PANTHER" id="PTHR12316">
    <property type="entry name" value="NINJURIN-RELATED"/>
    <property type="match status" value="1"/>
</dbReference>
<organism evidence="8">
    <name type="scientific">Medioppia subpectinata</name>
    <dbReference type="NCBI Taxonomy" id="1979941"/>
    <lineage>
        <taxon>Eukaryota</taxon>
        <taxon>Metazoa</taxon>
        <taxon>Ecdysozoa</taxon>
        <taxon>Arthropoda</taxon>
        <taxon>Chelicerata</taxon>
        <taxon>Arachnida</taxon>
        <taxon>Acari</taxon>
        <taxon>Acariformes</taxon>
        <taxon>Sarcoptiformes</taxon>
        <taxon>Oribatida</taxon>
        <taxon>Brachypylina</taxon>
        <taxon>Oppioidea</taxon>
        <taxon>Oppiidae</taxon>
        <taxon>Medioppia</taxon>
    </lineage>
</organism>
<evidence type="ECO:0000256" key="4">
    <source>
        <dbReference type="ARBA" id="ARBA00022889"/>
    </source>
</evidence>
<dbReference type="Pfam" id="PF04923">
    <property type="entry name" value="Ninjurin"/>
    <property type="match status" value="1"/>
</dbReference>
<dbReference type="Proteomes" id="UP000759131">
    <property type="component" value="Unassembled WGS sequence"/>
</dbReference>
<dbReference type="EMBL" id="CAJPIZ010018436">
    <property type="protein sequence ID" value="CAG2116535.1"/>
    <property type="molecule type" value="Genomic_DNA"/>
</dbReference>
<dbReference type="GO" id="GO:0016020">
    <property type="term" value="C:membrane"/>
    <property type="evidence" value="ECO:0007669"/>
    <property type="project" value="UniProtKB-SubCell"/>
</dbReference>
<evidence type="ECO:0000256" key="6">
    <source>
        <dbReference type="ARBA" id="ARBA00023136"/>
    </source>
</evidence>
<evidence type="ECO:0000256" key="3">
    <source>
        <dbReference type="ARBA" id="ARBA00022692"/>
    </source>
</evidence>
<evidence type="ECO:0000313" key="8">
    <source>
        <dbReference type="EMBL" id="CAD7636105.1"/>
    </source>
</evidence>